<name>A0A5E4VCN1_9BURK</name>
<dbReference type="SUPFAM" id="SSF58100">
    <property type="entry name" value="Bacterial hemolysins"/>
    <property type="match status" value="1"/>
</dbReference>
<feature type="compositionally biased region" description="Low complexity" evidence="2">
    <location>
        <begin position="328"/>
        <end position="346"/>
    </location>
</feature>
<feature type="coiled-coil region" evidence="1">
    <location>
        <begin position="287"/>
        <end position="314"/>
    </location>
</feature>
<dbReference type="Gene3D" id="1.20.1170.10">
    <property type="match status" value="1"/>
</dbReference>
<organism evidence="3 4">
    <name type="scientific">Pandoraea communis</name>
    <dbReference type="NCBI Taxonomy" id="2508297"/>
    <lineage>
        <taxon>Bacteria</taxon>
        <taxon>Pseudomonadati</taxon>
        <taxon>Pseudomonadota</taxon>
        <taxon>Betaproteobacteria</taxon>
        <taxon>Burkholderiales</taxon>
        <taxon>Burkholderiaceae</taxon>
        <taxon>Pandoraea</taxon>
    </lineage>
</organism>
<evidence type="ECO:0000313" key="3">
    <source>
        <dbReference type="EMBL" id="VVE10057.1"/>
    </source>
</evidence>
<dbReference type="EMBL" id="CABPSE010000008">
    <property type="protein sequence ID" value="VVE10057.1"/>
    <property type="molecule type" value="Genomic_DNA"/>
</dbReference>
<keyword evidence="1" id="KW-0175">Coiled coil</keyword>
<gene>
    <name evidence="3" type="ORF">PCO31111_02604</name>
</gene>
<protein>
    <submittedName>
        <fullName evidence="3">Uncharacterized protein</fullName>
    </submittedName>
</protein>
<keyword evidence="4" id="KW-1185">Reference proteome</keyword>
<reference evidence="3 4" key="1">
    <citation type="submission" date="2019-08" db="EMBL/GenBank/DDBJ databases">
        <authorList>
            <person name="Peeters C."/>
        </authorList>
    </citation>
    <scope>NUCLEOTIDE SEQUENCE [LARGE SCALE GENOMIC DNA]</scope>
    <source>
        <strain evidence="3 4">LMG 31111</strain>
    </source>
</reference>
<evidence type="ECO:0000313" key="4">
    <source>
        <dbReference type="Proteomes" id="UP000383971"/>
    </source>
</evidence>
<accession>A0A5E4VCN1</accession>
<feature type="region of interest" description="Disordered" evidence="2">
    <location>
        <begin position="322"/>
        <end position="346"/>
    </location>
</feature>
<dbReference type="AlphaFoldDB" id="A0A5E4VCN1"/>
<dbReference type="Proteomes" id="UP000383971">
    <property type="component" value="Unassembled WGS sequence"/>
</dbReference>
<sequence length="357" mass="36748">MPMRNKLTPVAVSVSHFVRSNTRFALGIAVGVSVMFAGYAVSAVSSGSGSILGNASSQLLSQQTSVVADSIKADAEACATGTQDGSIGHSIQQAMQIHQTIAAAPVNVESLFDVNSDCFSGLNQIYDLSFSIPSLASIVGAASDAVTKYAQKKVCTAVNQVSGLVTSPINQAIDKINGMGAFGDLNGLTNGLVQQGMAHIDPNIAAGYSNNQSGGTYTVGTNPFGSSQVDFGGSTGTNGDMGSTNAQINSLNQQIANVQAQVGPAQYQLQQAQQQLSNCQAYQYNNCTSYQQQVANAQNHLNTLNGQLATLQTQLGNTSPSIYGTQTASARSAPAAAPKPAASDSSSFIQSIGNLFN</sequence>
<evidence type="ECO:0000256" key="1">
    <source>
        <dbReference type="SAM" id="Coils"/>
    </source>
</evidence>
<evidence type="ECO:0000256" key="2">
    <source>
        <dbReference type="SAM" id="MobiDB-lite"/>
    </source>
</evidence>
<proteinExistence type="predicted"/>